<evidence type="ECO:0000313" key="3">
    <source>
        <dbReference type="RefSeq" id="XP_014642741.1"/>
    </source>
</evidence>
<proteinExistence type="predicted"/>
<dbReference type="InterPro" id="IPR001981">
    <property type="entry name" value="Colipase"/>
</dbReference>
<sequence>MALAGRLLLLLLLLELCKFLVSSGKKNQLLSHKVIGEPCQQHSECQSNCCTTNSLNPQRFCSPQTIFLQCLSWRKPNGHTCLDHLECRSRCCVTNNYAAQMFCTRKTIFLQCVPWRKPNGVYCTDHSECQSKCCIRLNEASRHRCIPQSGLLVQCLPL</sequence>
<dbReference type="PANTHER" id="PTHR10041">
    <property type="entry name" value="COLIPASE"/>
    <property type="match status" value="1"/>
</dbReference>
<evidence type="ECO:0000313" key="2">
    <source>
        <dbReference type="Proteomes" id="UP000694910"/>
    </source>
</evidence>
<dbReference type="PANTHER" id="PTHR10041:SF5">
    <property type="entry name" value="LEUCINE-RICH COLIPASE-LIKE PROTEIN 1"/>
    <property type="match status" value="1"/>
</dbReference>
<dbReference type="RefSeq" id="XP_014642741.1">
    <property type="nucleotide sequence ID" value="XM_014787255.1"/>
</dbReference>
<protein>
    <submittedName>
        <fullName evidence="3">Leucine-rich colipase-like protein 1</fullName>
    </submittedName>
</protein>
<name>A0ABM1CT60_CERSS</name>
<reference evidence="3" key="1">
    <citation type="submission" date="2025-08" db="UniProtKB">
        <authorList>
            <consortium name="RefSeq"/>
        </authorList>
    </citation>
    <scope>IDENTIFICATION</scope>
</reference>
<dbReference type="GeneID" id="101406982"/>
<evidence type="ECO:0000256" key="1">
    <source>
        <dbReference type="SAM" id="SignalP"/>
    </source>
</evidence>
<feature type="chain" id="PRO_5046219175" evidence="1">
    <location>
        <begin position="25"/>
        <end position="158"/>
    </location>
</feature>
<keyword evidence="1" id="KW-0732">Signal</keyword>
<dbReference type="Proteomes" id="UP000694910">
    <property type="component" value="Unplaced"/>
</dbReference>
<dbReference type="Pfam" id="PF15083">
    <property type="entry name" value="Colipase-like"/>
    <property type="match status" value="1"/>
</dbReference>
<gene>
    <name evidence="3" type="primary">LOC101406982</name>
</gene>
<feature type="signal peptide" evidence="1">
    <location>
        <begin position="1"/>
        <end position="24"/>
    </location>
</feature>
<keyword evidence="2" id="KW-1185">Reference proteome</keyword>
<dbReference type="Gene3D" id="4.10.40.50">
    <property type="match status" value="2"/>
</dbReference>
<accession>A0ABM1CT60</accession>
<organism evidence="2 3">
    <name type="scientific">Ceratotherium simum simum</name>
    <name type="common">Southern white rhinoceros</name>
    <dbReference type="NCBI Taxonomy" id="73337"/>
    <lineage>
        <taxon>Eukaryota</taxon>
        <taxon>Metazoa</taxon>
        <taxon>Chordata</taxon>
        <taxon>Craniata</taxon>
        <taxon>Vertebrata</taxon>
        <taxon>Euteleostomi</taxon>
        <taxon>Mammalia</taxon>
        <taxon>Eutheria</taxon>
        <taxon>Laurasiatheria</taxon>
        <taxon>Perissodactyla</taxon>
        <taxon>Rhinocerotidae</taxon>
        <taxon>Ceratotherium</taxon>
    </lineage>
</organism>